<evidence type="ECO:0000313" key="1">
    <source>
        <dbReference type="EMBL" id="MBI4595563.1"/>
    </source>
</evidence>
<sequence length="209" mass="23635">MNEAKLIIFTRFPEPGRVKTRLIPILGERGAAELQRSMTRYTLDRVKEWESTNPHSIEVWFDGGDQEKMWHYFGQGFIYRRQPNGDLGDRMHQACKESLESGYSRVVIIGTDCPSLTTGILQSAFDALIQNDLVLGPANDGGYYLIGLRKASQRIFEGIPWGTHEVSERTIEIARSLKLSVALLDPLNDIDRPEDLKLIDLGIVNFGIE</sequence>
<protein>
    <submittedName>
        <fullName evidence="1">TIGR04282 family arsenosugar biosynthesis glycosyltransferase</fullName>
    </submittedName>
</protein>
<dbReference type="AlphaFoldDB" id="A0A933GKK5"/>
<dbReference type="EMBL" id="JACQWF010000190">
    <property type="protein sequence ID" value="MBI4595563.1"/>
    <property type="molecule type" value="Genomic_DNA"/>
</dbReference>
<evidence type="ECO:0000313" key="2">
    <source>
        <dbReference type="Proteomes" id="UP000772181"/>
    </source>
</evidence>
<dbReference type="SUPFAM" id="SSF53448">
    <property type="entry name" value="Nucleotide-diphospho-sugar transferases"/>
    <property type="match status" value="1"/>
</dbReference>
<proteinExistence type="predicted"/>
<dbReference type="PANTHER" id="PTHR36529:SF1">
    <property type="entry name" value="GLYCOSYLTRANSFERASE"/>
    <property type="match status" value="1"/>
</dbReference>
<dbReference type="InterPro" id="IPR018641">
    <property type="entry name" value="Trfase_1_rSAM/seldom-assoc"/>
</dbReference>
<dbReference type="Proteomes" id="UP000772181">
    <property type="component" value="Unassembled WGS sequence"/>
</dbReference>
<dbReference type="NCBIfam" id="TIGR04282">
    <property type="entry name" value="glyco_like_cofC"/>
    <property type="match status" value="1"/>
</dbReference>
<dbReference type="PANTHER" id="PTHR36529">
    <property type="entry name" value="SLL1095 PROTEIN"/>
    <property type="match status" value="1"/>
</dbReference>
<accession>A0A933GKK5</accession>
<reference evidence="1" key="1">
    <citation type="submission" date="2020-07" db="EMBL/GenBank/DDBJ databases">
        <title>Huge and variable diversity of episymbiotic CPR bacteria and DPANN archaea in groundwater ecosystems.</title>
        <authorList>
            <person name="He C.Y."/>
            <person name="Keren R."/>
            <person name="Whittaker M."/>
            <person name="Farag I.F."/>
            <person name="Doudna J."/>
            <person name="Cate J.H.D."/>
            <person name="Banfield J.F."/>
        </authorList>
    </citation>
    <scope>NUCLEOTIDE SEQUENCE</scope>
    <source>
        <strain evidence="1">NC_groundwater_1482_Ag_S-0.65um_47_24</strain>
    </source>
</reference>
<name>A0A933GKK5_UNCTE</name>
<dbReference type="InterPro" id="IPR029044">
    <property type="entry name" value="Nucleotide-diphossugar_trans"/>
</dbReference>
<dbReference type="Pfam" id="PF09837">
    <property type="entry name" value="DUF2064"/>
    <property type="match status" value="1"/>
</dbReference>
<dbReference type="Gene3D" id="3.90.550.10">
    <property type="entry name" value="Spore Coat Polysaccharide Biosynthesis Protein SpsA, Chain A"/>
    <property type="match status" value="1"/>
</dbReference>
<gene>
    <name evidence="1" type="ORF">HY730_04200</name>
</gene>
<comment type="caution">
    <text evidence="1">The sequence shown here is derived from an EMBL/GenBank/DDBJ whole genome shotgun (WGS) entry which is preliminary data.</text>
</comment>
<organism evidence="1 2">
    <name type="scientific">Tectimicrobiota bacterium</name>
    <dbReference type="NCBI Taxonomy" id="2528274"/>
    <lineage>
        <taxon>Bacteria</taxon>
        <taxon>Pseudomonadati</taxon>
        <taxon>Nitrospinota/Tectimicrobiota group</taxon>
        <taxon>Candidatus Tectimicrobiota</taxon>
    </lineage>
</organism>